<sequence>MVNTEPKRKSVPGARELVLQVRSISDSIQSIEDEIKANIEKLAAIAEASRASSKKTGLLADYKHLNSEIQELRMAKKAYFDQLNSCKESIERLRESSTKDRNSI</sequence>
<dbReference type="AlphaFoldDB" id="A0A1B6I5A6"/>
<evidence type="ECO:0000313" key="1">
    <source>
        <dbReference type="EMBL" id="JAS82109.1"/>
    </source>
</evidence>
<reference evidence="1" key="1">
    <citation type="submission" date="2015-11" db="EMBL/GenBank/DDBJ databases">
        <title>De novo transcriptome assembly of four potential Pierce s Disease insect vectors from Arizona vineyards.</title>
        <authorList>
            <person name="Tassone E.E."/>
        </authorList>
    </citation>
    <scope>NUCLEOTIDE SEQUENCE</scope>
</reference>
<gene>
    <name evidence="1" type="ORF">g.6497</name>
</gene>
<feature type="non-terminal residue" evidence="1">
    <location>
        <position position="104"/>
    </location>
</feature>
<proteinExistence type="predicted"/>
<dbReference type="EMBL" id="GECU01025597">
    <property type="protein sequence ID" value="JAS82109.1"/>
    <property type="molecule type" value="Transcribed_RNA"/>
</dbReference>
<organism evidence="1">
    <name type="scientific">Homalodisca liturata</name>
    <dbReference type="NCBI Taxonomy" id="320908"/>
    <lineage>
        <taxon>Eukaryota</taxon>
        <taxon>Metazoa</taxon>
        <taxon>Ecdysozoa</taxon>
        <taxon>Arthropoda</taxon>
        <taxon>Hexapoda</taxon>
        <taxon>Insecta</taxon>
        <taxon>Pterygota</taxon>
        <taxon>Neoptera</taxon>
        <taxon>Paraneoptera</taxon>
        <taxon>Hemiptera</taxon>
        <taxon>Auchenorrhyncha</taxon>
        <taxon>Membracoidea</taxon>
        <taxon>Cicadellidae</taxon>
        <taxon>Cicadellinae</taxon>
        <taxon>Proconiini</taxon>
        <taxon>Homalodisca</taxon>
    </lineage>
</organism>
<protein>
    <submittedName>
        <fullName evidence="1">Uncharacterized protein</fullName>
    </submittedName>
</protein>
<accession>A0A1B6I5A6</accession>
<name>A0A1B6I5A6_9HEMI</name>